<evidence type="ECO:0000256" key="8">
    <source>
        <dbReference type="SAM" id="MobiDB-lite"/>
    </source>
</evidence>
<dbReference type="Gene3D" id="2.60.40.150">
    <property type="entry name" value="C2 domain"/>
    <property type="match status" value="1"/>
</dbReference>
<proteinExistence type="predicted"/>
<organism evidence="10 11">
    <name type="scientific">Caerostris extrusa</name>
    <name type="common">Bark spider</name>
    <name type="synonym">Caerostris bankana</name>
    <dbReference type="NCBI Taxonomy" id="172846"/>
    <lineage>
        <taxon>Eukaryota</taxon>
        <taxon>Metazoa</taxon>
        <taxon>Ecdysozoa</taxon>
        <taxon>Arthropoda</taxon>
        <taxon>Chelicerata</taxon>
        <taxon>Arachnida</taxon>
        <taxon>Araneae</taxon>
        <taxon>Araneomorphae</taxon>
        <taxon>Entelegynae</taxon>
        <taxon>Araneoidea</taxon>
        <taxon>Araneidae</taxon>
        <taxon>Caerostris</taxon>
    </lineage>
</organism>
<feature type="compositionally biased region" description="Polar residues" evidence="8">
    <location>
        <begin position="21"/>
        <end position="31"/>
    </location>
</feature>
<keyword evidence="7" id="KW-0143">Chaperone</keyword>
<name>A0AAV4P982_CAEEX</name>
<evidence type="ECO:0000256" key="3">
    <source>
        <dbReference type="ARBA" id="ARBA00022692"/>
    </source>
</evidence>
<evidence type="ECO:0000256" key="7">
    <source>
        <dbReference type="ARBA" id="ARBA00023186"/>
    </source>
</evidence>
<keyword evidence="5" id="KW-1133">Transmembrane helix</keyword>
<dbReference type="GO" id="GO:0008320">
    <property type="term" value="F:protein transmembrane transporter activity"/>
    <property type="evidence" value="ECO:0007669"/>
    <property type="project" value="TreeGrafter"/>
</dbReference>
<accession>A0AAV4P982</accession>
<dbReference type="InterPro" id="IPR004179">
    <property type="entry name" value="Sec63-dom"/>
</dbReference>
<dbReference type="PANTHER" id="PTHR24075:SF0">
    <property type="entry name" value="TRANSLOCATION PROTEIN SEC63 HOMOLOG"/>
    <property type="match status" value="1"/>
</dbReference>
<evidence type="ECO:0000313" key="11">
    <source>
        <dbReference type="Proteomes" id="UP001054945"/>
    </source>
</evidence>
<comment type="subcellular location">
    <subcellularLocation>
        <location evidence="2">Endoplasmic reticulum</location>
    </subcellularLocation>
    <subcellularLocation>
        <location evidence="1">Membrane</location>
        <topology evidence="1">Multi-pass membrane protein</topology>
    </subcellularLocation>
</comment>
<keyword evidence="6" id="KW-0472">Membrane</keyword>
<dbReference type="SUPFAM" id="SSF81296">
    <property type="entry name" value="E set domains"/>
    <property type="match status" value="1"/>
</dbReference>
<feature type="compositionally biased region" description="Acidic residues" evidence="8">
    <location>
        <begin position="170"/>
        <end position="198"/>
    </location>
</feature>
<evidence type="ECO:0000256" key="1">
    <source>
        <dbReference type="ARBA" id="ARBA00004141"/>
    </source>
</evidence>
<comment type="caution">
    <text evidence="10">The sequence shown here is derived from an EMBL/GenBank/DDBJ whole genome shotgun (WGS) entry which is preliminary data.</text>
</comment>
<keyword evidence="11" id="KW-1185">Reference proteome</keyword>
<gene>
    <name evidence="10" type="primary">SEC63</name>
    <name evidence="10" type="ORF">CEXT_100231</name>
</gene>
<dbReference type="Pfam" id="PF02889">
    <property type="entry name" value="Sec63"/>
    <property type="match status" value="1"/>
</dbReference>
<keyword evidence="4" id="KW-0256">Endoplasmic reticulum</keyword>
<dbReference type="GO" id="GO:0006614">
    <property type="term" value="P:SRP-dependent cotranslational protein targeting to membrane"/>
    <property type="evidence" value="ECO:0007669"/>
    <property type="project" value="TreeGrafter"/>
</dbReference>
<sequence>MEENDKGSDESGADSNDDESIASSVNSASDENNADMSSSKKDKHDKEEDDEEWEKFQAKVSKRDKVLEGKSKKSHTVHCPFFPDEKEEFWWVYVCDRKRHALITAPYLVTNLVNKEEVELKFTAPDKPGIYTYSVVMRSDSYIDFDVVKTFKLDVKEAKVIDLSKLQWDVSEEEEEKEEEESAVEDSDLATDEELEVD</sequence>
<keyword evidence="3" id="KW-0812">Transmembrane</keyword>
<feature type="region of interest" description="Disordered" evidence="8">
    <location>
        <begin position="1"/>
        <end position="55"/>
    </location>
</feature>
<dbReference type="GO" id="GO:0031207">
    <property type="term" value="C:Sec62/Sec63 complex"/>
    <property type="evidence" value="ECO:0007669"/>
    <property type="project" value="TreeGrafter"/>
</dbReference>
<dbReference type="PANTHER" id="PTHR24075">
    <property type="entry name" value="SEC63 DOMAIN-CONTAINING"/>
    <property type="match status" value="1"/>
</dbReference>
<evidence type="ECO:0000259" key="9">
    <source>
        <dbReference type="Pfam" id="PF02889"/>
    </source>
</evidence>
<dbReference type="AlphaFoldDB" id="A0AAV4P982"/>
<dbReference type="InterPro" id="IPR014756">
    <property type="entry name" value="Ig_E-set"/>
</dbReference>
<evidence type="ECO:0000256" key="2">
    <source>
        <dbReference type="ARBA" id="ARBA00004240"/>
    </source>
</evidence>
<feature type="domain" description="SEC63" evidence="9">
    <location>
        <begin position="78"/>
        <end position="151"/>
    </location>
</feature>
<protein>
    <submittedName>
        <fullName evidence="10">Translocation protein SEC63 homolog</fullName>
    </submittedName>
</protein>
<dbReference type="GO" id="GO:0006620">
    <property type="term" value="P:post-translational protein targeting to endoplasmic reticulum membrane"/>
    <property type="evidence" value="ECO:0007669"/>
    <property type="project" value="TreeGrafter"/>
</dbReference>
<feature type="region of interest" description="Disordered" evidence="8">
    <location>
        <begin position="168"/>
        <end position="198"/>
    </location>
</feature>
<evidence type="ECO:0000256" key="6">
    <source>
        <dbReference type="ARBA" id="ARBA00023136"/>
    </source>
</evidence>
<evidence type="ECO:0000256" key="4">
    <source>
        <dbReference type="ARBA" id="ARBA00022824"/>
    </source>
</evidence>
<dbReference type="EMBL" id="BPLR01004132">
    <property type="protein sequence ID" value="GIX92489.1"/>
    <property type="molecule type" value="Genomic_DNA"/>
</dbReference>
<feature type="compositionally biased region" description="Acidic residues" evidence="8">
    <location>
        <begin position="11"/>
        <end position="20"/>
    </location>
</feature>
<evidence type="ECO:0000313" key="10">
    <source>
        <dbReference type="EMBL" id="GIX92489.1"/>
    </source>
</evidence>
<dbReference type="Proteomes" id="UP001054945">
    <property type="component" value="Unassembled WGS sequence"/>
</dbReference>
<dbReference type="GO" id="GO:0003723">
    <property type="term" value="F:RNA binding"/>
    <property type="evidence" value="ECO:0007669"/>
    <property type="project" value="TreeGrafter"/>
</dbReference>
<reference evidence="10 11" key="1">
    <citation type="submission" date="2021-06" db="EMBL/GenBank/DDBJ databases">
        <title>Caerostris extrusa draft genome.</title>
        <authorList>
            <person name="Kono N."/>
            <person name="Arakawa K."/>
        </authorList>
    </citation>
    <scope>NUCLEOTIDE SEQUENCE [LARGE SCALE GENOMIC DNA]</scope>
</reference>
<dbReference type="InterPro" id="IPR035892">
    <property type="entry name" value="C2_domain_sf"/>
</dbReference>
<evidence type="ECO:0000256" key="5">
    <source>
        <dbReference type="ARBA" id="ARBA00022989"/>
    </source>
</evidence>